<dbReference type="InterPro" id="IPR011711">
    <property type="entry name" value="GntR_C"/>
</dbReference>
<organism evidence="5 6">
    <name type="scientific">Leucobacter chromiisoli</name>
    <dbReference type="NCBI Taxonomy" id="2796471"/>
    <lineage>
        <taxon>Bacteria</taxon>
        <taxon>Bacillati</taxon>
        <taxon>Actinomycetota</taxon>
        <taxon>Actinomycetes</taxon>
        <taxon>Micrococcales</taxon>
        <taxon>Microbacteriaceae</taxon>
        <taxon>Leucobacter</taxon>
    </lineage>
</organism>
<keyword evidence="3" id="KW-0804">Transcription</keyword>
<keyword evidence="6" id="KW-1185">Reference proteome</keyword>
<dbReference type="GO" id="GO:0003700">
    <property type="term" value="F:DNA-binding transcription factor activity"/>
    <property type="evidence" value="ECO:0007669"/>
    <property type="project" value="InterPro"/>
</dbReference>
<comment type="caution">
    <text evidence="5">The sequence shown here is derived from an EMBL/GenBank/DDBJ whole genome shotgun (WGS) entry which is preliminary data.</text>
</comment>
<dbReference type="RefSeq" id="WP_200115557.1">
    <property type="nucleotide sequence ID" value="NZ_JAEHOH010000013.1"/>
</dbReference>
<name>A0A934Q8H5_9MICO</name>
<evidence type="ECO:0000313" key="6">
    <source>
        <dbReference type="Proteomes" id="UP000608530"/>
    </source>
</evidence>
<evidence type="ECO:0000256" key="3">
    <source>
        <dbReference type="ARBA" id="ARBA00023163"/>
    </source>
</evidence>
<reference evidence="5" key="1">
    <citation type="submission" date="2020-12" db="EMBL/GenBank/DDBJ databases">
        <title>Leucobacter sp. CAS1, isolated from Chromium sludge.</title>
        <authorList>
            <person name="Xu Z."/>
        </authorList>
    </citation>
    <scope>NUCLEOTIDE SEQUENCE</scope>
    <source>
        <strain evidence="5">CSA1</strain>
    </source>
</reference>
<dbReference type="InterPro" id="IPR000524">
    <property type="entry name" value="Tscrpt_reg_HTH_GntR"/>
</dbReference>
<dbReference type="Gene3D" id="1.20.120.530">
    <property type="entry name" value="GntR ligand-binding domain-like"/>
    <property type="match status" value="1"/>
</dbReference>
<dbReference type="SUPFAM" id="SSF46785">
    <property type="entry name" value="Winged helix' DNA-binding domain"/>
    <property type="match status" value="1"/>
</dbReference>
<dbReference type="SMART" id="SM00895">
    <property type="entry name" value="FCD"/>
    <property type="match status" value="1"/>
</dbReference>
<sequence length="228" mass="24765">MSVDWEPPVRVGTSVYEELRARILTGELSSGARLTVPAIAKQLNVSRSPVRDAVLQLVREGLAIEEFNRGATVFIPSRASLVSLYHAREALEGMAARLAAARTTPEAVSELSLILDEHEAIDPGDFARHIDLDARFHRRVRDLAGSPVLSRMLEEIQGQVIVAMRSTNLSGGVGRATAEHRAILEALVQQDPDAAERVARAHIVRLRRILEGPEQEAGDPPLPQASAG</sequence>
<accession>A0A934Q8H5</accession>
<dbReference type="Proteomes" id="UP000608530">
    <property type="component" value="Unassembled WGS sequence"/>
</dbReference>
<evidence type="ECO:0000256" key="2">
    <source>
        <dbReference type="ARBA" id="ARBA00023125"/>
    </source>
</evidence>
<dbReference type="Pfam" id="PF00392">
    <property type="entry name" value="GntR"/>
    <property type="match status" value="1"/>
</dbReference>
<dbReference type="InterPro" id="IPR008920">
    <property type="entry name" value="TF_FadR/GntR_C"/>
</dbReference>
<gene>
    <name evidence="5" type="ORF">JD276_10250</name>
</gene>
<dbReference type="InterPro" id="IPR036388">
    <property type="entry name" value="WH-like_DNA-bd_sf"/>
</dbReference>
<dbReference type="PANTHER" id="PTHR43537">
    <property type="entry name" value="TRANSCRIPTIONAL REGULATOR, GNTR FAMILY"/>
    <property type="match status" value="1"/>
</dbReference>
<dbReference type="Pfam" id="PF07729">
    <property type="entry name" value="FCD"/>
    <property type="match status" value="1"/>
</dbReference>
<dbReference type="AlphaFoldDB" id="A0A934Q8H5"/>
<dbReference type="CDD" id="cd07377">
    <property type="entry name" value="WHTH_GntR"/>
    <property type="match status" value="1"/>
</dbReference>
<protein>
    <submittedName>
        <fullName evidence="5">GntR family transcriptional regulator</fullName>
    </submittedName>
</protein>
<evidence type="ECO:0000256" key="1">
    <source>
        <dbReference type="ARBA" id="ARBA00023015"/>
    </source>
</evidence>
<dbReference type="Gene3D" id="1.10.10.10">
    <property type="entry name" value="Winged helix-like DNA-binding domain superfamily/Winged helix DNA-binding domain"/>
    <property type="match status" value="1"/>
</dbReference>
<dbReference type="EMBL" id="JAEHOH010000013">
    <property type="protein sequence ID" value="MBK0419413.1"/>
    <property type="molecule type" value="Genomic_DNA"/>
</dbReference>
<dbReference type="SUPFAM" id="SSF48008">
    <property type="entry name" value="GntR ligand-binding domain-like"/>
    <property type="match status" value="1"/>
</dbReference>
<evidence type="ECO:0000259" key="4">
    <source>
        <dbReference type="PROSITE" id="PS50949"/>
    </source>
</evidence>
<keyword evidence="2" id="KW-0238">DNA-binding</keyword>
<dbReference type="InterPro" id="IPR036390">
    <property type="entry name" value="WH_DNA-bd_sf"/>
</dbReference>
<dbReference type="SMART" id="SM00345">
    <property type="entry name" value="HTH_GNTR"/>
    <property type="match status" value="1"/>
</dbReference>
<feature type="domain" description="HTH gntR-type" evidence="4">
    <location>
        <begin position="9"/>
        <end position="76"/>
    </location>
</feature>
<proteinExistence type="predicted"/>
<dbReference type="PANTHER" id="PTHR43537:SF24">
    <property type="entry name" value="GLUCONATE OPERON TRANSCRIPTIONAL REPRESSOR"/>
    <property type="match status" value="1"/>
</dbReference>
<keyword evidence="1" id="KW-0805">Transcription regulation</keyword>
<dbReference type="GO" id="GO:0003677">
    <property type="term" value="F:DNA binding"/>
    <property type="evidence" value="ECO:0007669"/>
    <property type="project" value="UniProtKB-KW"/>
</dbReference>
<evidence type="ECO:0000313" key="5">
    <source>
        <dbReference type="EMBL" id="MBK0419413.1"/>
    </source>
</evidence>
<dbReference type="PROSITE" id="PS50949">
    <property type="entry name" value="HTH_GNTR"/>
    <property type="match status" value="1"/>
</dbReference>